<accession>A0A0A9GWL4</accession>
<reference evidence="1" key="1">
    <citation type="submission" date="2014-09" db="EMBL/GenBank/DDBJ databases">
        <authorList>
            <person name="Magalhaes I.L.F."/>
            <person name="Oliveira U."/>
            <person name="Santos F.R."/>
            <person name="Vidigal T.H.D.A."/>
            <person name="Brescovit A.D."/>
            <person name="Santos A.J."/>
        </authorList>
    </citation>
    <scope>NUCLEOTIDE SEQUENCE</scope>
    <source>
        <tissue evidence="1">Shoot tissue taken approximately 20 cm above the soil surface</tissue>
    </source>
</reference>
<evidence type="ECO:0000313" key="1">
    <source>
        <dbReference type="EMBL" id="JAE27939.1"/>
    </source>
</evidence>
<dbReference type="AlphaFoldDB" id="A0A0A9GWL4"/>
<proteinExistence type="predicted"/>
<dbReference type="EMBL" id="GBRH01169957">
    <property type="protein sequence ID" value="JAE27939.1"/>
    <property type="molecule type" value="Transcribed_RNA"/>
</dbReference>
<reference evidence="1" key="2">
    <citation type="journal article" date="2015" name="Data Brief">
        <title>Shoot transcriptome of the giant reed, Arundo donax.</title>
        <authorList>
            <person name="Barrero R.A."/>
            <person name="Guerrero F.D."/>
            <person name="Moolhuijzen P."/>
            <person name="Goolsby J.A."/>
            <person name="Tidwell J."/>
            <person name="Bellgard S.E."/>
            <person name="Bellgard M.I."/>
        </authorList>
    </citation>
    <scope>NUCLEOTIDE SEQUENCE</scope>
    <source>
        <tissue evidence="1">Shoot tissue taken approximately 20 cm above the soil surface</tissue>
    </source>
</reference>
<name>A0A0A9GWL4_ARUDO</name>
<protein>
    <submittedName>
        <fullName evidence="1">Uncharacterized protein</fullName>
    </submittedName>
</protein>
<sequence>MWMAGWTLGRRRERGESRV</sequence>
<organism evidence="1">
    <name type="scientific">Arundo donax</name>
    <name type="common">Giant reed</name>
    <name type="synonym">Donax arundinaceus</name>
    <dbReference type="NCBI Taxonomy" id="35708"/>
    <lineage>
        <taxon>Eukaryota</taxon>
        <taxon>Viridiplantae</taxon>
        <taxon>Streptophyta</taxon>
        <taxon>Embryophyta</taxon>
        <taxon>Tracheophyta</taxon>
        <taxon>Spermatophyta</taxon>
        <taxon>Magnoliopsida</taxon>
        <taxon>Liliopsida</taxon>
        <taxon>Poales</taxon>
        <taxon>Poaceae</taxon>
        <taxon>PACMAD clade</taxon>
        <taxon>Arundinoideae</taxon>
        <taxon>Arundineae</taxon>
        <taxon>Arundo</taxon>
    </lineage>
</organism>